<feature type="compositionally biased region" description="Polar residues" evidence="1">
    <location>
        <begin position="362"/>
        <end position="372"/>
    </location>
</feature>
<reference evidence="2 3" key="1">
    <citation type="submission" date="2015-09" db="EMBL/GenBank/DDBJ databases">
        <title>Draft genome of the parasitic nematode Teladorsagia circumcincta isolate WARC Sus (inbred).</title>
        <authorList>
            <person name="Mitreva M."/>
        </authorList>
    </citation>
    <scope>NUCLEOTIDE SEQUENCE [LARGE SCALE GENOMIC DNA]</scope>
    <source>
        <strain evidence="2 3">S</strain>
    </source>
</reference>
<proteinExistence type="predicted"/>
<organism evidence="2 3">
    <name type="scientific">Teladorsagia circumcincta</name>
    <name type="common">Brown stomach worm</name>
    <name type="synonym">Ostertagia circumcincta</name>
    <dbReference type="NCBI Taxonomy" id="45464"/>
    <lineage>
        <taxon>Eukaryota</taxon>
        <taxon>Metazoa</taxon>
        <taxon>Ecdysozoa</taxon>
        <taxon>Nematoda</taxon>
        <taxon>Chromadorea</taxon>
        <taxon>Rhabditida</taxon>
        <taxon>Rhabditina</taxon>
        <taxon>Rhabditomorpha</taxon>
        <taxon>Strongyloidea</taxon>
        <taxon>Trichostrongylidae</taxon>
        <taxon>Teladorsagia</taxon>
    </lineage>
</organism>
<evidence type="ECO:0000313" key="3">
    <source>
        <dbReference type="Proteomes" id="UP000230423"/>
    </source>
</evidence>
<feature type="region of interest" description="Disordered" evidence="1">
    <location>
        <begin position="188"/>
        <end position="257"/>
    </location>
</feature>
<dbReference type="Proteomes" id="UP000230423">
    <property type="component" value="Unassembled WGS sequence"/>
</dbReference>
<accession>A0A2G9TUY0</accession>
<evidence type="ECO:0000256" key="1">
    <source>
        <dbReference type="SAM" id="MobiDB-lite"/>
    </source>
</evidence>
<feature type="non-terminal residue" evidence="2">
    <location>
        <position position="1"/>
    </location>
</feature>
<evidence type="ECO:0000313" key="2">
    <source>
        <dbReference type="EMBL" id="PIO61784.1"/>
    </source>
</evidence>
<dbReference type="EMBL" id="KZ353015">
    <property type="protein sequence ID" value="PIO61784.1"/>
    <property type="molecule type" value="Genomic_DNA"/>
</dbReference>
<sequence length="381" mass="42327">VGFRARYEFVDEKEWSDRPNARDCDEFLEGYGGEIKLDGNQQLINTYVDCIWIIGRFPHMARTFDRIYLKIEEFHMKGVGLRLEIREGASSTSDRLLLLFDSQTRDQVQHKQPRHGFATTSSSPAFYIRLRGYLMGSSGLEIVYTQFYRWATALCPGIGEFHCDNARCIKVPSSRASAFLNRAYVNSASEERMARSPTQDVPPRDPEIDDVGDPSSDDASGEQRSESRASLASTLREGGDQPTTSATPYPADPAAPSIQTVGERRFYVVPESQISVIEAPPSYDDALKHPPVPSSRASAFLNRAYVNSASEERMARSPTQDVPPRDPEIDDVGDPRGDDASGEQRSESRASLASTVREGGDQPTTSGTSPNLQRKDDESWV</sequence>
<feature type="compositionally biased region" description="Basic and acidic residues" evidence="1">
    <location>
        <begin position="323"/>
        <end position="348"/>
    </location>
</feature>
<keyword evidence="3" id="KW-1185">Reference proteome</keyword>
<name>A0A2G9TUY0_TELCI</name>
<protein>
    <recommendedName>
        <fullName evidence="4">CUB domain-containing protein</fullName>
    </recommendedName>
</protein>
<feature type="region of interest" description="Disordered" evidence="1">
    <location>
        <begin position="308"/>
        <end position="381"/>
    </location>
</feature>
<dbReference type="AlphaFoldDB" id="A0A2G9TUY0"/>
<gene>
    <name evidence="2" type="ORF">TELCIR_16680</name>
</gene>
<evidence type="ECO:0008006" key="4">
    <source>
        <dbReference type="Google" id="ProtNLM"/>
    </source>
</evidence>
<dbReference type="OrthoDB" id="19606at2759"/>
<feature type="compositionally biased region" description="Acidic residues" evidence="1">
    <location>
        <begin position="207"/>
        <end position="220"/>
    </location>
</feature>